<dbReference type="GO" id="GO:0004721">
    <property type="term" value="F:phosphoprotein phosphatase activity"/>
    <property type="evidence" value="ECO:0007669"/>
    <property type="project" value="UniProtKB-KW"/>
</dbReference>
<keyword evidence="24" id="KW-1185">Reference proteome</keyword>
<dbReference type="OrthoDB" id="9804645at2"/>
<evidence type="ECO:0000313" key="23">
    <source>
        <dbReference type="EMBL" id="RVU49384.1"/>
    </source>
</evidence>
<evidence type="ECO:0000259" key="21">
    <source>
        <dbReference type="PROSITE" id="PS50109"/>
    </source>
</evidence>
<evidence type="ECO:0000256" key="1">
    <source>
        <dbReference type="ARBA" id="ARBA00000085"/>
    </source>
</evidence>
<dbReference type="Gene3D" id="1.10.287.130">
    <property type="match status" value="1"/>
</dbReference>
<dbReference type="AlphaFoldDB" id="A0A437RRF7"/>
<evidence type="ECO:0000256" key="14">
    <source>
        <dbReference type="ARBA" id="ARBA00022912"/>
    </source>
</evidence>
<evidence type="ECO:0000256" key="15">
    <source>
        <dbReference type="ARBA" id="ARBA00023012"/>
    </source>
</evidence>
<dbReference type="InterPro" id="IPR005467">
    <property type="entry name" value="His_kinase_dom"/>
</dbReference>
<dbReference type="Proteomes" id="UP000285575">
    <property type="component" value="Unassembled WGS sequence"/>
</dbReference>
<evidence type="ECO:0000256" key="4">
    <source>
        <dbReference type="ARBA" id="ARBA00004651"/>
    </source>
</evidence>
<evidence type="ECO:0000259" key="22">
    <source>
        <dbReference type="PROSITE" id="PS50885"/>
    </source>
</evidence>
<dbReference type="InterPro" id="IPR036097">
    <property type="entry name" value="HisK_dim/P_sf"/>
</dbReference>
<evidence type="ECO:0000256" key="20">
    <source>
        <dbReference type="ARBA" id="ARBA00041776"/>
    </source>
</evidence>
<keyword evidence="12" id="KW-0067">ATP-binding</keyword>
<evidence type="ECO:0000256" key="7">
    <source>
        <dbReference type="ARBA" id="ARBA00022553"/>
    </source>
</evidence>
<dbReference type="EMBL" id="SACR01000001">
    <property type="protein sequence ID" value="RVU49384.1"/>
    <property type="molecule type" value="Genomic_DNA"/>
</dbReference>
<dbReference type="InterPro" id="IPR050980">
    <property type="entry name" value="2C_sensor_his_kinase"/>
</dbReference>
<keyword evidence="14" id="KW-0904">Protein phosphatase</keyword>
<dbReference type="InterPro" id="IPR003661">
    <property type="entry name" value="HisK_dim/P_dom"/>
</dbReference>
<keyword evidence="9" id="KW-0547">Nucleotide-binding</keyword>
<dbReference type="Pfam" id="PF02518">
    <property type="entry name" value="HATPase_c"/>
    <property type="match status" value="1"/>
</dbReference>
<dbReference type="InterPro" id="IPR036890">
    <property type="entry name" value="HATPase_C_sf"/>
</dbReference>
<comment type="cofactor">
    <cofactor evidence="3">
        <name>Mg(2+)</name>
        <dbReference type="ChEBI" id="CHEBI:18420"/>
    </cofactor>
</comment>
<keyword evidence="7" id="KW-0597">Phosphoprotein</keyword>
<reference evidence="23 24" key="1">
    <citation type="submission" date="2019-01" db="EMBL/GenBank/DDBJ databases">
        <authorList>
            <person name="Chen W.-M."/>
        </authorList>
    </citation>
    <scope>NUCLEOTIDE SEQUENCE [LARGE SCALE GENOMIC DNA]</scope>
    <source>
        <strain evidence="23 24">KYPY4</strain>
    </source>
</reference>
<dbReference type="PANTHER" id="PTHR44936">
    <property type="entry name" value="SENSOR PROTEIN CREC"/>
    <property type="match status" value="1"/>
</dbReference>
<keyword evidence="17" id="KW-0843">Virulence</keyword>
<dbReference type="CDD" id="cd00082">
    <property type="entry name" value="HisKA"/>
    <property type="match status" value="1"/>
</dbReference>
<keyword evidence="15" id="KW-0902">Two-component regulatory system</keyword>
<dbReference type="SMART" id="SM00388">
    <property type="entry name" value="HisKA"/>
    <property type="match status" value="1"/>
</dbReference>
<evidence type="ECO:0000256" key="16">
    <source>
        <dbReference type="ARBA" id="ARBA00023016"/>
    </source>
</evidence>
<dbReference type="EC" id="2.7.13.3" evidence="5"/>
<evidence type="ECO:0000256" key="6">
    <source>
        <dbReference type="ARBA" id="ARBA00022475"/>
    </source>
</evidence>
<feature type="domain" description="HAMP" evidence="22">
    <location>
        <begin position="210"/>
        <end position="268"/>
    </location>
</feature>
<keyword evidence="13" id="KW-0460">Magnesium</keyword>
<gene>
    <name evidence="23" type="ORF">EOE66_02075</name>
</gene>
<keyword evidence="10 23" id="KW-0418">Kinase</keyword>
<dbReference type="RefSeq" id="WP_128227021.1">
    <property type="nucleotide sequence ID" value="NZ_SACR01000001.1"/>
</dbReference>
<dbReference type="CDD" id="cd00075">
    <property type="entry name" value="HATPase"/>
    <property type="match status" value="1"/>
</dbReference>
<proteinExistence type="predicted"/>
<evidence type="ECO:0000256" key="8">
    <source>
        <dbReference type="ARBA" id="ARBA00022679"/>
    </source>
</evidence>
<dbReference type="Gene3D" id="6.10.340.10">
    <property type="match status" value="1"/>
</dbReference>
<evidence type="ECO:0000256" key="17">
    <source>
        <dbReference type="ARBA" id="ARBA00023026"/>
    </source>
</evidence>
<comment type="caution">
    <text evidence="23">The sequence shown here is derived from an EMBL/GenBank/DDBJ whole genome shotgun (WGS) entry which is preliminary data.</text>
</comment>
<dbReference type="SUPFAM" id="SSF47384">
    <property type="entry name" value="Homodimeric domain of signal transducing histidine kinase"/>
    <property type="match status" value="1"/>
</dbReference>
<evidence type="ECO:0000256" key="12">
    <source>
        <dbReference type="ARBA" id="ARBA00022840"/>
    </source>
</evidence>
<sequence length="506" mass="53945">MRARGVSFTTRLALVLALLLLGHGAFVALIGRQYAQEQAQESLQRLSHGLAQHIVAQWPEITAAGAPGSEGAEGAARKALLQMLMSVNPGVQVYLLDAAGRVQHYIGEPGMVRQNQVDLDVVRAFLTGANLPLRGTDPMGSGVPRIFSAAMFPPRPGDAQAPGYLYVVLDGTAREQVAAQLGADRLWQGIAWASLAGLLVTLALGVFTFRRLSLPLRRLATDMNGYQRREPGSALVAGTSGKRPAGDEVQALARAFGELRTRVEAHAEREHRQMADHREMLASVAHDLRTPLTALHGHLEALEQGSLHSGGPIAPPRAAVLQAALAQSRKVGRLSQQLFELAALQSGDPGLQRERFALDEVVSDAVQKFEVGHAKPPVTLQGVPPGRMELDGDLQLIERALTNLIDNAVRHAPAQQPVRVSLRREGMQAEIVIEDSGPGLPSDLQERLERGLSLREPPIKRLSGGIGGLGLAIAQRVAVLHGGSLRPLPAPGGGTRLCLLLPLAAP</sequence>
<dbReference type="PROSITE" id="PS50885">
    <property type="entry name" value="HAMP"/>
    <property type="match status" value="1"/>
</dbReference>
<comment type="catalytic activity">
    <reaction evidence="1">
        <text>ATP + protein L-histidine = ADP + protein N-phospho-L-histidine.</text>
        <dbReference type="EC" id="2.7.13.3"/>
    </reaction>
</comment>
<keyword evidence="6" id="KW-0472">Membrane</keyword>
<dbReference type="Pfam" id="PF00512">
    <property type="entry name" value="HisKA"/>
    <property type="match status" value="1"/>
</dbReference>
<dbReference type="InterPro" id="IPR004358">
    <property type="entry name" value="Sig_transdc_His_kin-like_C"/>
</dbReference>
<dbReference type="PROSITE" id="PS50109">
    <property type="entry name" value="HIS_KIN"/>
    <property type="match status" value="1"/>
</dbReference>
<evidence type="ECO:0000256" key="5">
    <source>
        <dbReference type="ARBA" id="ARBA00012438"/>
    </source>
</evidence>
<dbReference type="InterPro" id="IPR003660">
    <property type="entry name" value="HAMP_dom"/>
</dbReference>
<dbReference type="GO" id="GO:0005524">
    <property type="term" value="F:ATP binding"/>
    <property type="evidence" value="ECO:0007669"/>
    <property type="project" value="UniProtKB-KW"/>
</dbReference>
<feature type="domain" description="Histidine kinase" evidence="21">
    <location>
        <begin position="283"/>
        <end position="505"/>
    </location>
</feature>
<keyword evidence="16" id="KW-0346">Stress response</keyword>
<evidence type="ECO:0000256" key="18">
    <source>
        <dbReference type="ARBA" id="ARBA00023211"/>
    </source>
</evidence>
<evidence type="ECO:0000256" key="2">
    <source>
        <dbReference type="ARBA" id="ARBA00001936"/>
    </source>
</evidence>
<evidence type="ECO:0000313" key="24">
    <source>
        <dbReference type="Proteomes" id="UP000285575"/>
    </source>
</evidence>
<comment type="cofactor">
    <cofactor evidence="2">
        <name>Mn(2+)</name>
        <dbReference type="ChEBI" id="CHEBI:29035"/>
    </cofactor>
</comment>
<organism evidence="23 24">
    <name type="scientific">Rubrivivax rivuli</name>
    <dbReference type="NCBI Taxonomy" id="1862385"/>
    <lineage>
        <taxon>Bacteria</taxon>
        <taxon>Pseudomonadati</taxon>
        <taxon>Pseudomonadota</taxon>
        <taxon>Betaproteobacteria</taxon>
        <taxon>Burkholderiales</taxon>
        <taxon>Sphaerotilaceae</taxon>
        <taxon>Rubrivivax</taxon>
    </lineage>
</organism>
<dbReference type="Gene3D" id="3.30.565.10">
    <property type="entry name" value="Histidine kinase-like ATPase, C-terminal domain"/>
    <property type="match status" value="1"/>
</dbReference>
<evidence type="ECO:0000256" key="9">
    <source>
        <dbReference type="ARBA" id="ARBA00022741"/>
    </source>
</evidence>
<dbReference type="InterPro" id="IPR003594">
    <property type="entry name" value="HATPase_dom"/>
</dbReference>
<dbReference type="SMART" id="SM00387">
    <property type="entry name" value="HATPase_c"/>
    <property type="match status" value="1"/>
</dbReference>
<keyword evidence="6" id="KW-1003">Cell membrane</keyword>
<evidence type="ECO:0000256" key="13">
    <source>
        <dbReference type="ARBA" id="ARBA00022842"/>
    </source>
</evidence>
<evidence type="ECO:0000256" key="3">
    <source>
        <dbReference type="ARBA" id="ARBA00001946"/>
    </source>
</evidence>
<dbReference type="GO" id="GO:0000155">
    <property type="term" value="F:phosphorelay sensor kinase activity"/>
    <property type="evidence" value="ECO:0007669"/>
    <property type="project" value="InterPro"/>
</dbReference>
<name>A0A437RRF7_9BURK</name>
<keyword evidence="18" id="KW-0464">Manganese</keyword>
<evidence type="ECO:0000256" key="10">
    <source>
        <dbReference type="ARBA" id="ARBA00022777"/>
    </source>
</evidence>
<evidence type="ECO:0000256" key="11">
    <source>
        <dbReference type="ARBA" id="ARBA00022801"/>
    </source>
</evidence>
<comment type="subcellular location">
    <subcellularLocation>
        <location evidence="4">Cell membrane</location>
        <topology evidence="4">Multi-pass membrane protein</topology>
    </subcellularLocation>
</comment>
<evidence type="ECO:0000256" key="19">
    <source>
        <dbReference type="ARBA" id="ARBA00040454"/>
    </source>
</evidence>
<dbReference type="GO" id="GO:0005886">
    <property type="term" value="C:plasma membrane"/>
    <property type="evidence" value="ECO:0007669"/>
    <property type="project" value="UniProtKB-SubCell"/>
</dbReference>
<keyword evidence="11" id="KW-0378">Hydrolase</keyword>
<dbReference type="PRINTS" id="PR00344">
    <property type="entry name" value="BCTRLSENSOR"/>
</dbReference>
<dbReference type="SUPFAM" id="SSF55874">
    <property type="entry name" value="ATPase domain of HSP90 chaperone/DNA topoisomerase II/histidine kinase"/>
    <property type="match status" value="1"/>
</dbReference>
<keyword evidence="8" id="KW-0808">Transferase</keyword>
<dbReference type="PANTHER" id="PTHR44936:SF9">
    <property type="entry name" value="SENSOR PROTEIN CREC"/>
    <property type="match status" value="1"/>
</dbReference>
<accession>A0A437RRF7</accession>
<protein>
    <recommendedName>
        <fullName evidence="19">Signal transduction histidine-protein kinase/phosphatase MprB</fullName>
        <ecNumber evidence="5">2.7.13.3</ecNumber>
    </recommendedName>
    <alternativeName>
        <fullName evidence="20">Mycobacterial persistence regulator B</fullName>
    </alternativeName>
</protein>